<dbReference type="Pfam" id="PF13550">
    <property type="entry name" value="Phage-tail_3"/>
    <property type="match status" value="1"/>
</dbReference>
<evidence type="ECO:0000259" key="2">
    <source>
        <dbReference type="Pfam" id="PF13550"/>
    </source>
</evidence>
<comment type="caution">
    <text evidence="4">The sequence shown here is derived from an EMBL/GenBank/DDBJ whole genome shotgun (WGS) entry which is preliminary data.</text>
</comment>
<evidence type="ECO:0000313" key="4">
    <source>
        <dbReference type="EMBL" id="MBT9289116.1"/>
    </source>
</evidence>
<evidence type="ECO:0000259" key="1">
    <source>
        <dbReference type="Pfam" id="PF13547"/>
    </source>
</evidence>
<feature type="domain" description="Rcc01698-like C-terminal" evidence="3">
    <location>
        <begin position="1038"/>
        <end position="1137"/>
    </location>
</feature>
<sequence length="1301" mass="137357">MATILLSAAGQTLGASLGPAGAIAGRALGAIAGALIDRALIRSTLPDLKGPRLSDLDIQTSTEGKAIPRVYGRVRLTGEIVWATRYEETSTEQSTGGKGGPTLTTYSYFANFAVAICEGPVHRIGRIWADGVELDQQDYAIRFHLGAEDQAADPLILARQPGGAPAYRGVAMAVFERMALKKFGNRIPQLAFEVIRVVDRLEPLIRAVTVIPGTTEFGYHTASLLGGLGAAGWVRENAHSSLGITDLEASLDELQALCPKLETVALVVSWFGDDLRAGLCRVRPAVEAADKGGNGVWSVAGLTRADAAVVSRVDGKAAFGGTPSDESVVAAIRAIRARGLKVCLYPFLTMDIPAGNGLPDPAGAAEQPAYPWRGRITCHPAAGQIGSPDGTGAAATQVAAFVGTAAVGDFDADDEAVAYDGPAEWSFRRMILHYAKLASIAGGVDTFLIGSELRGLSTVRSAPGTYPFVAALTALAADVKAVLGSATAVSYGADWSEWFGHQPADGSGDVHFHLDPFWASPDVDFVGIDAYWPLADWRHGGGPDADAADTPHDLGALAAGFGAGEGFDWYYASAADRQAGTRTPITDGAAGKPWVFRPKDLKSWWSNPHFDRPGGVESATPTAWLPQSKPFRLVEIGCPAVDLGANQPNMFPDAKSTEAGLPHFSRGGRDDLMQRRMLEAVLARFDPDHPDFEAAHNPVSELDGRRMVDPGGLQFWTWDARPFPHFPALAGVWADAAAWPTGHWLTGRLGGTSLDGLIRAVLADTGFAAVATRAVPGHVDGFVIDDRMAPRQALEPLLAAFQVDAHDAGTHVRFAGRARRRDGSLGRDDLVDRIDRPLVERLRAEAGDLPGGIDVTVSDALRDFRRTTVASHRLTEASRRETRADLPVVLPVDVAAGLAETWLQDVWSGRESCGFALGPDRIAVEPGDILAFEAGDRTMDVIVERIEDGGVRTIEARRVDRDLYSPQRSAGRLDNAEDAAAWGAPIVHVLDIAHGAADERPDRAFIAAAVSPWPGALAIWRKTGTASFASIGTIEAPATLGTLAEALAPGPVGLWDDGPGLLVDLQSGSLAAHEDDEVLAGANLAAVRHAGGLWEVLQFARAELVAAGRYRLTRLLRVQGGSEDAWAAGAPAGSAFVLLDARVVALPTARDDVGRDVTLKVGPEPRGYDDAAYVTVTATIGGRGLTPWSPCALKATRSRATGDVTLSWIRRSRLAGADAWTAADVALGEESERYRLEILAGPVAVRTIEIAAPSYLWTAAAQIADVGATPVSVTLRVAQIGTALGPGIARHATIPIEEGRP</sequence>
<reference evidence="4 5" key="1">
    <citation type="submission" date="2021-06" db="EMBL/GenBank/DDBJ databases">
        <authorList>
            <person name="Grouzdev D.S."/>
            <person name="Koziaeva V."/>
        </authorList>
    </citation>
    <scope>NUCLEOTIDE SEQUENCE [LARGE SCALE GENOMIC DNA]</scope>
    <source>
        <strain evidence="4 5">22</strain>
    </source>
</reference>
<feature type="domain" description="Tip attachment protein J" evidence="2">
    <location>
        <begin position="785"/>
        <end position="948"/>
    </location>
</feature>
<gene>
    <name evidence="4" type="ORF">KL771_06620</name>
</gene>
<evidence type="ECO:0000313" key="5">
    <source>
        <dbReference type="Proteomes" id="UP000766595"/>
    </source>
</evidence>
<dbReference type="RefSeq" id="WP_261967763.1">
    <property type="nucleotide sequence ID" value="NZ_JAHHZF010000003.1"/>
</dbReference>
<dbReference type="Pfam" id="PF13547">
    <property type="entry name" value="GTA_TIM"/>
    <property type="match status" value="1"/>
</dbReference>
<keyword evidence="5" id="KW-1185">Reference proteome</keyword>
<dbReference type="EMBL" id="JAHHZF010000003">
    <property type="protein sequence ID" value="MBT9289116.1"/>
    <property type="molecule type" value="Genomic_DNA"/>
</dbReference>
<protein>
    <submittedName>
        <fullName evidence="4">Glycoside hydrolase/phage tail family protein</fullName>
    </submittedName>
</protein>
<proteinExistence type="predicted"/>
<organism evidence="4 5">
    <name type="scientific">Prosthecodimorpha staleyi</name>
    <dbReference type="NCBI Taxonomy" id="2840188"/>
    <lineage>
        <taxon>Bacteria</taxon>
        <taxon>Pseudomonadati</taxon>
        <taxon>Pseudomonadota</taxon>
        <taxon>Alphaproteobacteria</taxon>
        <taxon>Hyphomicrobiales</taxon>
        <taxon>Ancalomicrobiaceae</taxon>
        <taxon>Prosthecodimorpha</taxon>
    </lineage>
</organism>
<feature type="domain" description="GTA TIM-barrel-like" evidence="1">
    <location>
        <begin position="425"/>
        <end position="727"/>
    </location>
</feature>
<dbReference type="GO" id="GO:0016787">
    <property type="term" value="F:hydrolase activity"/>
    <property type="evidence" value="ECO:0007669"/>
    <property type="project" value="UniProtKB-KW"/>
</dbReference>
<dbReference type="InterPro" id="IPR032876">
    <property type="entry name" value="J_dom"/>
</dbReference>
<accession>A0A947GCE9</accession>
<dbReference type="Pfam" id="PF23666">
    <property type="entry name" value="Rcc01698_C"/>
    <property type="match status" value="1"/>
</dbReference>
<dbReference type="InterPro" id="IPR025195">
    <property type="entry name" value="GTA_TIM_dom"/>
</dbReference>
<dbReference type="Gene3D" id="3.20.20.80">
    <property type="entry name" value="Glycosidases"/>
    <property type="match status" value="1"/>
</dbReference>
<name>A0A947GCE9_9HYPH</name>
<evidence type="ECO:0000259" key="3">
    <source>
        <dbReference type="Pfam" id="PF23666"/>
    </source>
</evidence>
<dbReference type="Proteomes" id="UP000766595">
    <property type="component" value="Unassembled WGS sequence"/>
</dbReference>
<dbReference type="InterPro" id="IPR056490">
    <property type="entry name" value="Rcc01698_C"/>
</dbReference>
<dbReference type="CDD" id="cd19607">
    <property type="entry name" value="GTA_TIM-barrel-like"/>
    <property type="match status" value="1"/>
</dbReference>
<keyword evidence="4" id="KW-0378">Hydrolase</keyword>